<sequence>MVKDIIKTVTFSCMLAGSMFVTCHVCAAGSVVNITGNVQDNTCDVDINSRNLDVSLGSYDSRQFTAAGDTTPASVFHVGLTSCGSAVSAVKLTFTGTPDNQEAGLIQINSINGARGVGIQLLDKDKHELKINVPTTIALMPGTQTIAFYARLKATYLPVKAGNVDAVINFVLDYQ</sequence>
<dbReference type="InterPro" id="IPR008966">
    <property type="entry name" value="Adhesion_dom_sf"/>
</dbReference>
<feature type="chain" id="PRO_5002599546" evidence="1">
    <location>
        <begin position="28"/>
        <end position="175"/>
    </location>
</feature>
<evidence type="ECO:0000259" key="2">
    <source>
        <dbReference type="Pfam" id="PF00419"/>
    </source>
</evidence>
<keyword evidence="4" id="KW-1185">Reference proteome</keyword>
<dbReference type="EMBL" id="AE014075">
    <property type="protein sequence ID" value="AAN79700.1"/>
    <property type="molecule type" value="Genomic_DNA"/>
</dbReference>
<dbReference type="eggNOG" id="COG3539">
    <property type="taxonomic scope" value="Bacteria"/>
</dbReference>
<proteinExistence type="predicted"/>
<dbReference type="HOGENOM" id="CLU_088965_0_2_6"/>
<dbReference type="Pfam" id="PF00419">
    <property type="entry name" value="Fimbrial"/>
    <property type="match status" value="1"/>
</dbReference>
<dbReference type="PANTHER" id="PTHR33420">
    <property type="entry name" value="FIMBRIAL SUBUNIT ELFA-RELATED"/>
    <property type="match status" value="1"/>
</dbReference>
<dbReference type="Gene3D" id="2.60.40.1090">
    <property type="entry name" value="Fimbrial-type adhesion domain"/>
    <property type="match status" value="1"/>
</dbReference>
<keyword evidence="1" id="KW-0732">Signal</keyword>
<feature type="domain" description="Fimbrial-type adhesion" evidence="2">
    <location>
        <begin position="33"/>
        <end position="175"/>
    </location>
</feature>
<dbReference type="InterPro" id="IPR000259">
    <property type="entry name" value="Adhesion_dom_fimbrial"/>
</dbReference>
<name>A0A0H2V619_ECOL6</name>
<evidence type="ECO:0000313" key="3">
    <source>
        <dbReference type="EMBL" id="AAN79700.1"/>
    </source>
</evidence>
<protein>
    <submittedName>
        <fullName evidence="3">F1C minor fimbrial subunit F</fullName>
    </submittedName>
</protein>
<dbReference type="SMR" id="A0A0H2V619"/>
<dbReference type="SUPFAM" id="SSF49401">
    <property type="entry name" value="Bacterial adhesins"/>
    <property type="match status" value="1"/>
</dbReference>
<reference evidence="3 4" key="1">
    <citation type="journal article" date="2002" name="Proc. Natl. Acad. Sci. U.S.A.">
        <title>Extensive mosaic structure revealed by the complete genome sequence of uropathogenic Escherichia coli.</title>
        <authorList>
            <person name="Welch R.A."/>
            <person name="Burland V."/>
            <person name="Plunkett G.III."/>
            <person name="Redford P."/>
            <person name="Roesch P."/>
            <person name="Rasko D."/>
            <person name="Buckles E.L."/>
            <person name="Liou S.R."/>
            <person name="Boutin A."/>
            <person name="Hackett J."/>
            <person name="Stroud D."/>
            <person name="Mayhew G.F."/>
            <person name="Rose D.J."/>
            <person name="Zhou S."/>
            <person name="Schwartz D.C."/>
            <person name="Perna N.T."/>
            <person name="Mobley H.L."/>
            <person name="Donnenberg M.S."/>
            <person name="Blattner F.R."/>
        </authorList>
    </citation>
    <scope>NUCLEOTIDE SEQUENCE [LARGE SCALE GENOMIC DNA]</scope>
    <source>
        <strain evidence="4">CFT073 / ATCC 700928 / UPEC</strain>
    </source>
</reference>
<dbReference type="InterPro" id="IPR050263">
    <property type="entry name" value="Bact_Fimbrial_Adh_Pro"/>
</dbReference>
<dbReference type="GO" id="GO:0009289">
    <property type="term" value="C:pilus"/>
    <property type="evidence" value="ECO:0007669"/>
    <property type="project" value="InterPro"/>
</dbReference>
<feature type="signal peptide" evidence="1">
    <location>
        <begin position="1"/>
        <end position="27"/>
    </location>
</feature>
<dbReference type="RefSeq" id="WP_000237770.1">
    <property type="nucleotide sequence ID" value="NC_004431.1"/>
</dbReference>
<accession>A0A0H2V619</accession>
<gene>
    <name evidence="3" type="primary">focF</name>
    <name evidence="3" type="ordered locus">c1243</name>
</gene>
<dbReference type="InterPro" id="IPR036937">
    <property type="entry name" value="Adhesion_dom_fimbrial_sf"/>
</dbReference>
<dbReference type="Proteomes" id="UP000001410">
    <property type="component" value="Chromosome"/>
</dbReference>
<organism evidence="3 4">
    <name type="scientific">Escherichia coli O6:H1 (strain CFT073 / ATCC 700928 / UPEC)</name>
    <dbReference type="NCBI Taxonomy" id="199310"/>
    <lineage>
        <taxon>Bacteria</taxon>
        <taxon>Pseudomonadati</taxon>
        <taxon>Pseudomonadota</taxon>
        <taxon>Gammaproteobacteria</taxon>
        <taxon>Enterobacterales</taxon>
        <taxon>Enterobacteriaceae</taxon>
        <taxon>Escherichia</taxon>
    </lineage>
</organism>
<dbReference type="GO" id="GO:0043709">
    <property type="term" value="P:cell adhesion involved in single-species biofilm formation"/>
    <property type="evidence" value="ECO:0007669"/>
    <property type="project" value="TreeGrafter"/>
</dbReference>
<dbReference type="KEGG" id="ecc:c1243"/>
<evidence type="ECO:0000313" key="4">
    <source>
        <dbReference type="Proteomes" id="UP000001410"/>
    </source>
</evidence>
<evidence type="ECO:0000256" key="1">
    <source>
        <dbReference type="SAM" id="SignalP"/>
    </source>
</evidence>
<dbReference type="PANTHER" id="PTHR33420:SF25">
    <property type="entry name" value="PROTEIN FIMF"/>
    <property type="match status" value="1"/>
</dbReference>
<dbReference type="STRING" id="199310.c1243"/>
<dbReference type="AlphaFoldDB" id="A0A0H2V619"/>